<dbReference type="AlphaFoldDB" id="R4KBV4"/>
<proteinExistence type="predicted"/>
<dbReference type="PANTHER" id="PTHR43185:SF1">
    <property type="entry name" value="FE(2+) TRANSPORTER FEOB"/>
    <property type="match status" value="1"/>
</dbReference>
<dbReference type="InterPro" id="IPR027417">
    <property type="entry name" value="P-loop_NTPase"/>
</dbReference>
<gene>
    <name evidence="2" type="ORF">Desgi_1155</name>
</gene>
<sequence>MGLTYQSTGQLTTREIFNANTDNCDYVIALAGNPNTGKSTVFNALTGLRQHTGNWPGKTVQRAEGTYIHKSRRYRLIDLPGTYSLLANSADEEVARDFICFARPDATIVVVDATCLERNLNLALQVMEITDKVIVCVNLIDEARRKKIQLNTAKLSDRLGVPVVATAARSGEGLSRLMDLVDDVAMGRILPKPQPVRYSKEVEEAIAQLEPRVRALVGEDINSRWLTLRLLDCDTRLVRTIENYLNARETAAAVPLAQEGLA</sequence>
<organism evidence="2 3">
    <name type="scientific">Desulfoscipio gibsoniae DSM 7213</name>
    <dbReference type="NCBI Taxonomy" id="767817"/>
    <lineage>
        <taxon>Bacteria</taxon>
        <taxon>Bacillati</taxon>
        <taxon>Bacillota</taxon>
        <taxon>Clostridia</taxon>
        <taxon>Eubacteriales</taxon>
        <taxon>Desulfallaceae</taxon>
        <taxon>Desulfoscipio</taxon>
    </lineage>
</organism>
<evidence type="ECO:0000313" key="2">
    <source>
        <dbReference type="EMBL" id="AGL00678.1"/>
    </source>
</evidence>
<reference evidence="2 3" key="1">
    <citation type="submission" date="2012-01" db="EMBL/GenBank/DDBJ databases">
        <title>Complete sequence of Desulfotomaculum gibsoniae DSM 7213.</title>
        <authorList>
            <consortium name="US DOE Joint Genome Institute"/>
            <person name="Lucas S."/>
            <person name="Han J."/>
            <person name="Lapidus A."/>
            <person name="Cheng J.-F."/>
            <person name="Goodwin L."/>
            <person name="Pitluck S."/>
            <person name="Peters L."/>
            <person name="Ovchinnikova G."/>
            <person name="Teshima H."/>
            <person name="Detter J.C."/>
            <person name="Han C."/>
            <person name="Tapia R."/>
            <person name="Land M."/>
            <person name="Hauser L."/>
            <person name="Kyrpides N."/>
            <person name="Ivanova N."/>
            <person name="Pagani I."/>
            <person name="Parshina S."/>
            <person name="Plugge C."/>
            <person name="Muyzer G."/>
            <person name="Kuever J."/>
            <person name="Ivanova A."/>
            <person name="Nazina T."/>
            <person name="Klenk H.-P."/>
            <person name="Brambilla E."/>
            <person name="Spring S."/>
            <person name="Stams A.F."/>
            <person name="Woyke T."/>
        </authorList>
    </citation>
    <scope>NUCLEOTIDE SEQUENCE [LARGE SCALE GENOMIC DNA]</scope>
    <source>
        <strain evidence="2 3">DSM 7213</strain>
    </source>
</reference>
<dbReference type="InterPro" id="IPR050860">
    <property type="entry name" value="FeoB_GTPase"/>
</dbReference>
<protein>
    <submittedName>
        <fullName evidence="2">Fe2+ transport system protein B</fullName>
    </submittedName>
</protein>
<dbReference type="Gene3D" id="3.40.50.300">
    <property type="entry name" value="P-loop containing nucleotide triphosphate hydrolases"/>
    <property type="match status" value="1"/>
</dbReference>
<dbReference type="GO" id="GO:0005886">
    <property type="term" value="C:plasma membrane"/>
    <property type="evidence" value="ECO:0007669"/>
    <property type="project" value="TreeGrafter"/>
</dbReference>
<dbReference type="SUPFAM" id="SSF52540">
    <property type="entry name" value="P-loop containing nucleoside triphosphate hydrolases"/>
    <property type="match status" value="1"/>
</dbReference>
<dbReference type="InterPro" id="IPR041069">
    <property type="entry name" value="FeoB_Cyto"/>
</dbReference>
<dbReference type="GO" id="GO:0015093">
    <property type="term" value="F:ferrous iron transmembrane transporter activity"/>
    <property type="evidence" value="ECO:0007669"/>
    <property type="project" value="TreeGrafter"/>
</dbReference>
<dbReference type="eggNOG" id="COG0370">
    <property type="taxonomic scope" value="Bacteria"/>
</dbReference>
<dbReference type="GO" id="GO:0005525">
    <property type="term" value="F:GTP binding"/>
    <property type="evidence" value="ECO:0007669"/>
    <property type="project" value="InterPro"/>
</dbReference>
<dbReference type="InterPro" id="IPR030389">
    <property type="entry name" value="G_FEOB_dom"/>
</dbReference>
<dbReference type="CDD" id="cd01879">
    <property type="entry name" value="FeoB"/>
    <property type="match status" value="1"/>
</dbReference>
<dbReference type="PRINTS" id="PR00326">
    <property type="entry name" value="GTP1OBG"/>
</dbReference>
<keyword evidence="3" id="KW-1185">Reference proteome</keyword>
<dbReference type="STRING" id="767817.Desgi_1155"/>
<dbReference type="PANTHER" id="PTHR43185">
    <property type="entry name" value="FERROUS IRON TRANSPORT PROTEIN B"/>
    <property type="match status" value="1"/>
</dbReference>
<dbReference type="InterPro" id="IPR006073">
    <property type="entry name" value="GTP-bd"/>
</dbReference>
<feature type="domain" description="FeoB-type G" evidence="1">
    <location>
        <begin position="25"/>
        <end position="187"/>
    </location>
</feature>
<dbReference type="EMBL" id="CP003273">
    <property type="protein sequence ID" value="AGL00678.1"/>
    <property type="molecule type" value="Genomic_DNA"/>
</dbReference>
<dbReference type="FunFam" id="3.40.50.300:FF:000969">
    <property type="entry name" value="Ferrous iron transporter B"/>
    <property type="match status" value="1"/>
</dbReference>
<dbReference type="KEGG" id="dgi:Desgi_1155"/>
<evidence type="ECO:0000259" key="1">
    <source>
        <dbReference type="PROSITE" id="PS51711"/>
    </source>
</evidence>
<dbReference type="HOGENOM" id="CLU_013350_0_1_9"/>
<dbReference type="Proteomes" id="UP000013520">
    <property type="component" value="Chromosome"/>
</dbReference>
<evidence type="ECO:0000313" key="3">
    <source>
        <dbReference type="Proteomes" id="UP000013520"/>
    </source>
</evidence>
<dbReference type="Pfam" id="PF02421">
    <property type="entry name" value="FeoB_N"/>
    <property type="match status" value="1"/>
</dbReference>
<dbReference type="Gene3D" id="1.10.287.1770">
    <property type="match status" value="1"/>
</dbReference>
<name>R4KBV4_9FIRM</name>
<dbReference type="PROSITE" id="PS51711">
    <property type="entry name" value="G_FEOB"/>
    <property type="match status" value="1"/>
</dbReference>
<dbReference type="Pfam" id="PF17910">
    <property type="entry name" value="FeoB_Cyto"/>
    <property type="match status" value="1"/>
</dbReference>
<accession>R4KBV4</accession>